<proteinExistence type="predicted"/>
<dbReference type="EMBL" id="CP146022">
    <property type="protein sequence ID" value="WWQ63324.1"/>
    <property type="molecule type" value="Genomic_DNA"/>
</dbReference>
<sequence length="969" mass="101063">MRATTSRRALTLASALVAAGLTLTAAPHALADDFSTEATTLSSDAAKTLADNVNVDVYGDQFAAKADDSDESDGSGAASSTEATTAANTPVSFTNKSKMETVRGLAATVPAGSDGSYFTVHSLGNIQLHKADGSTAWARTNASYYTDWQVKPLQVWRTEPYPARIVMGYNAVSPSSPYSDQGYDTADLTGDGTKDIVFSAQVGMSPTPRPFTSPGSSLSTGTFVTVLDGRTGKTVWSKLYSYATNVKVVDGTLLIANAPRLNSNAPATETATLTGIRFSSADGKLTPSSTWTYDAGTAQASWGALESAGSGKVAAVWNLRKSATNAARGRTLVLDTADGTVTWQTDSAFYGRQLRLDASRSRVVALEQADTSDAVQYEIAAYDLADGKRTELDSRVNVLPTALTVGDAASGGGNEIAVSESAYSAGYVVTSSTIRVLDGSDGSTAKWTYTTKRSAENSGNGANTWSLVTKGGLLYAAGQDDTDMGDARNIGGVRYGSLTAFTSGGKVKWRQDGYGSSPFYQQVFSSGGSDYVRTVDQEQNIREYSLGNGGQKSLTPMQGDLYTGKAADFDGDGKKDVVVGGSSHGVWAYSGTSLVSGEPKLLWKATVPGEVHNIATGDVNGDGTKDVAVAADNATAVLDGKTGKVLSTIDGRGAYVRSVTVADVNDDGKAEILVPTDALRVYDASGSQLWSYAAPATAGDVVFSDTVVSDGQVYTQYSGLGAINKSDAVVNGVALNGKGAVQWTADPKAPERAADGKLHGAVLVNGVFASPKIPYADGHAVVYTWIIKADPTTAGDLDTASPRVVTEIRDGRTGELIRQAISGSPWSHGNYFTDDQSNELYQLSFGTMKGYAGEGKEDTYASVIAPLRNAEIVNGPGGRKLFAGSTEAGLAAYDISQLNNGNVFQSSIGSASLMGGHNYIAADLDGDGTDEMISLAYDHFGIHRMAEQLGGGLLSVDDGIHQMSTYKLS</sequence>
<reference evidence="1" key="1">
    <citation type="journal article" date="2025" name="Int. J. Syst. Evol. Microbiol.">
        <title>Streptomyces citrinus sp. nov., with yellow diffusible pigment.</title>
        <authorList>
            <person name="He Y."/>
            <person name="Yang E."/>
            <person name="Xu J."/>
            <person name="Sun Y."/>
            <person name="Sun L."/>
        </authorList>
    </citation>
    <scope>NUCLEOTIDE SEQUENCE</scope>
    <source>
        <strain evidence="1">Q6</strain>
    </source>
</reference>
<evidence type="ECO:0000313" key="1">
    <source>
        <dbReference type="EMBL" id="WWQ63324.1"/>
    </source>
</evidence>
<protein>
    <submittedName>
        <fullName evidence="1">VCBS repeat-containing protein</fullName>
    </submittedName>
</protein>
<name>A0ACD5A811_9ACTN</name>
<keyword evidence="2" id="KW-1185">Reference proteome</keyword>
<gene>
    <name evidence="1" type="ORF">V2W30_08170</name>
</gene>
<organism evidence="1 2">
    <name type="scientific">Streptomyces citrinus</name>
    <dbReference type="NCBI Taxonomy" id="3118173"/>
    <lineage>
        <taxon>Bacteria</taxon>
        <taxon>Bacillati</taxon>
        <taxon>Actinomycetota</taxon>
        <taxon>Actinomycetes</taxon>
        <taxon>Kitasatosporales</taxon>
        <taxon>Streptomycetaceae</taxon>
        <taxon>Streptomyces</taxon>
    </lineage>
</organism>
<evidence type="ECO:0000313" key="2">
    <source>
        <dbReference type="Proteomes" id="UP001432251"/>
    </source>
</evidence>
<accession>A0ACD5A811</accession>
<dbReference type="Proteomes" id="UP001432251">
    <property type="component" value="Chromosome"/>
</dbReference>